<keyword evidence="1" id="KW-0812">Transmembrane</keyword>
<keyword evidence="1" id="KW-0472">Membrane</keyword>
<dbReference type="Proteomes" id="UP000196521">
    <property type="component" value="Unassembled WGS sequence"/>
</dbReference>
<keyword evidence="1" id="KW-1133">Transmembrane helix</keyword>
<organism evidence="2 3">
    <name type="scientific">Planktothrix rubescens CCAP 1459/22</name>
    <dbReference type="NCBI Taxonomy" id="329571"/>
    <lineage>
        <taxon>Bacteria</taxon>
        <taxon>Bacillati</taxon>
        <taxon>Cyanobacteriota</taxon>
        <taxon>Cyanophyceae</taxon>
        <taxon>Oscillatoriophycideae</taxon>
        <taxon>Oscillatoriales</taxon>
        <taxon>Microcoleaceae</taxon>
        <taxon>Planktothrix</taxon>
    </lineage>
</organism>
<comment type="caution">
    <text evidence="2">The sequence shown here is derived from an EMBL/GenBank/DDBJ whole genome shotgun (WGS) entry which is preliminary data.</text>
</comment>
<protein>
    <submittedName>
        <fullName evidence="2">Uncharacterized protein</fullName>
    </submittedName>
</protein>
<accession>A0A6J7ZF74</accession>
<proteinExistence type="predicted"/>
<gene>
    <name evidence="2" type="ORF">PLAN_100145</name>
</gene>
<sequence>MLDELEIRECSQGVRLFNALYILLGLVQLFYSFGDQTDFE</sequence>
<name>A0A6J7ZF74_PLARU</name>
<dbReference type="AlphaFoldDB" id="A0A6J7ZF74"/>
<evidence type="ECO:0000313" key="2">
    <source>
        <dbReference type="EMBL" id="CAC5340095.1"/>
    </source>
</evidence>
<dbReference type="EMBL" id="CZCZ02000005">
    <property type="protein sequence ID" value="CAC5340095.1"/>
    <property type="molecule type" value="Genomic_DNA"/>
</dbReference>
<reference evidence="2" key="1">
    <citation type="submission" date="2020-05" db="EMBL/GenBank/DDBJ databases">
        <authorList>
            <consortium name="Genoscope - CEA"/>
            <person name="William W."/>
        </authorList>
    </citation>
    <scope>NUCLEOTIDE SEQUENCE [LARGE SCALE GENOMIC DNA]</scope>
    <source>
        <strain evidence="2">PCC 7821</strain>
    </source>
</reference>
<feature type="transmembrane region" description="Helical" evidence="1">
    <location>
        <begin position="16"/>
        <end position="34"/>
    </location>
</feature>
<keyword evidence="3" id="KW-1185">Reference proteome</keyword>
<evidence type="ECO:0000313" key="3">
    <source>
        <dbReference type="Proteomes" id="UP000196521"/>
    </source>
</evidence>
<evidence type="ECO:0000256" key="1">
    <source>
        <dbReference type="SAM" id="Phobius"/>
    </source>
</evidence>